<dbReference type="OrthoDB" id="5990676at2759"/>
<dbReference type="GO" id="GO:0005856">
    <property type="term" value="C:cytoskeleton"/>
    <property type="evidence" value="ECO:0007669"/>
    <property type="project" value="UniProtKB-SubCell"/>
</dbReference>
<feature type="compositionally biased region" description="Pro residues" evidence="25">
    <location>
        <begin position="1248"/>
        <end position="1263"/>
    </location>
</feature>
<dbReference type="InterPro" id="IPR006644">
    <property type="entry name" value="Cadg"/>
</dbReference>
<feature type="region of interest" description="Disordered" evidence="25">
    <location>
        <begin position="453"/>
        <end position="476"/>
    </location>
</feature>
<dbReference type="GO" id="GO:0005654">
    <property type="term" value="C:nucleoplasm"/>
    <property type="evidence" value="ECO:0007669"/>
    <property type="project" value="UniProtKB-SubCell"/>
</dbReference>
<dbReference type="InterPro" id="IPR030398">
    <property type="entry name" value="SEA_DG_dom"/>
</dbReference>
<accession>A0A8K0C8I1</accession>
<comment type="function">
    <text evidence="20">Transmembrane protein that plays important roles in connecting the extracellular matrix to the cytoskeleton. Acts as a cell adhesion receptor in both muscle and non-muscle tissues. Receptor for both DMD and UTRN and, through these interactions, scaffolds axin to the cytoskeleton. Also functions in cell adhesion-mediated signaling and implicated in cell polarity.</text>
</comment>
<evidence type="ECO:0000256" key="1">
    <source>
        <dbReference type="ARBA" id="ARBA00004135"/>
    </source>
</evidence>
<feature type="chain" id="PRO_5035459923" description="Dystroglycan 1" evidence="27">
    <location>
        <begin position="23"/>
        <end position="1263"/>
    </location>
</feature>
<evidence type="ECO:0000256" key="13">
    <source>
        <dbReference type="ARBA" id="ARBA00023018"/>
    </source>
</evidence>
<dbReference type="GO" id="GO:0043236">
    <property type="term" value="F:laminin binding"/>
    <property type="evidence" value="ECO:0007669"/>
    <property type="project" value="TreeGrafter"/>
</dbReference>
<keyword evidence="18" id="KW-0628">Postsynaptic cell membrane</keyword>
<keyword evidence="6" id="KW-1003">Cell membrane</keyword>
<keyword evidence="15" id="KW-0325">Glycoprotein</keyword>
<keyword evidence="8" id="KW-0964">Secreted</keyword>
<evidence type="ECO:0000256" key="2">
    <source>
        <dbReference type="ARBA" id="ARBA00004239"/>
    </source>
</evidence>
<evidence type="ECO:0000313" key="29">
    <source>
        <dbReference type="EMBL" id="KAF2880776.1"/>
    </source>
</evidence>
<evidence type="ECO:0000256" key="4">
    <source>
        <dbReference type="ARBA" id="ARBA00004251"/>
    </source>
</evidence>
<dbReference type="GO" id="GO:0002009">
    <property type="term" value="P:morphogenesis of an epithelium"/>
    <property type="evidence" value="ECO:0007669"/>
    <property type="project" value="TreeGrafter"/>
</dbReference>
<keyword evidence="13" id="KW-0770">Synapse</keyword>
<feature type="compositionally biased region" description="Low complexity" evidence="25">
    <location>
        <begin position="310"/>
        <end position="322"/>
    </location>
</feature>
<evidence type="ECO:0000256" key="12">
    <source>
        <dbReference type="ARBA" id="ARBA00022989"/>
    </source>
</evidence>
<evidence type="ECO:0000256" key="3">
    <source>
        <dbReference type="ARBA" id="ARBA00004245"/>
    </source>
</evidence>
<evidence type="ECO:0000256" key="17">
    <source>
        <dbReference type="ARBA" id="ARBA00023242"/>
    </source>
</evidence>
<evidence type="ECO:0000256" key="26">
    <source>
        <dbReference type="SAM" id="Phobius"/>
    </source>
</evidence>
<keyword evidence="12 26" id="KW-1133">Transmembrane helix</keyword>
<keyword evidence="11 27" id="KW-0732">Signal</keyword>
<feature type="region of interest" description="Disordered" evidence="25">
    <location>
        <begin position="394"/>
        <end position="438"/>
    </location>
</feature>
<comment type="caution">
    <text evidence="29">The sequence shown here is derived from an EMBL/GenBank/DDBJ whole genome shotgun (WGS) entry which is preliminary data.</text>
</comment>
<comment type="function">
    <text evidence="19">The dystroglycan complex is involved in a number of processes including laminin and basement membrane assembly, sarcolemmal stability, cell survival, peripheral nerve myelination, nodal structure, cell migration, and epithelial polarization.</text>
</comment>
<evidence type="ECO:0000256" key="7">
    <source>
        <dbReference type="ARBA" id="ARBA00022490"/>
    </source>
</evidence>
<evidence type="ECO:0000256" key="25">
    <source>
        <dbReference type="SAM" id="MobiDB-lite"/>
    </source>
</evidence>
<evidence type="ECO:0000256" key="11">
    <source>
        <dbReference type="ARBA" id="ARBA00022729"/>
    </source>
</evidence>
<dbReference type="Pfam" id="PF05345">
    <property type="entry name" value="He_PIG"/>
    <property type="match status" value="1"/>
</dbReference>
<feature type="region of interest" description="Disordered" evidence="25">
    <location>
        <begin position="843"/>
        <end position="866"/>
    </location>
</feature>
<feature type="region of interest" description="Disordered" evidence="25">
    <location>
        <begin position="1187"/>
        <end position="1263"/>
    </location>
</feature>
<keyword evidence="7" id="KW-0963">Cytoplasm</keyword>
<proteinExistence type="predicted"/>
<feature type="compositionally biased region" description="Polar residues" evidence="25">
    <location>
        <begin position="323"/>
        <end position="345"/>
    </location>
</feature>
<evidence type="ECO:0000256" key="27">
    <source>
        <dbReference type="SAM" id="SignalP"/>
    </source>
</evidence>
<dbReference type="SMART" id="SM00736">
    <property type="entry name" value="CADG"/>
    <property type="match status" value="3"/>
</dbReference>
<evidence type="ECO:0000256" key="24">
    <source>
        <dbReference type="ARBA" id="ARBA00034100"/>
    </source>
</evidence>
<protein>
    <recommendedName>
        <fullName evidence="21">Dystroglycan 1</fullName>
    </recommendedName>
    <alternativeName>
        <fullName evidence="23">Dystroglycan</fullName>
    </alternativeName>
    <alternativeName>
        <fullName evidence="22">Dystrophin-associated glycoprotein 1</fullName>
    </alternativeName>
</protein>
<evidence type="ECO:0000256" key="22">
    <source>
        <dbReference type="ARBA" id="ARBA00030092"/>
    </source>
</evidence>
<evidence type="ECO:0000256" key="18">
    <source>
        <dbReference type="ARBA" id="ARBA00023257"/>
    </source>
</evidence>
<name>A0A8K0C8I1_IGNLU</name>
<dbReference type="GO" id="GO:0021675">
    <property type="term" value="P:nerve development"/>
    <property type="evidence" value="ECO:0007669"/>
    <property type="project" value="TreeGrafter"/>
</dbReference>
<evidence type="ECO:0000256" key="16">
    <source>
        <dbReference type="ARBA" id="ARBA00023212"/>
    </source>
</evidence>
<keyword evidence="9" id="KW-0597">Phosphoprotein</keyword>
<keyword evidence="17" id="KW-0539">Nucleus</keyword>
<evidence type="ECO:0000256" key="15">
    <source>
        <dbReference type="ARBA" id="ARBA00023180"/>
    </source>
</evidence>
<evidence type="ECO:0000256" key="10">
    <source>
        <dbReference type="ARBA" id="ARBA00022692"/>
    </source>
</evidence>
<dbReference type="InterPro" id="IPR013783">
    <property type="entry name" value="Ig-like_fold"/>
</dbReference>
<dbReference type="SUPFAM" id="SSF49313">
    <property type="entry name" value="Cadherin-like"/>
    <property type="match status" value="3"/>
</dbReference>
<feature type="region of interest" description="Disordered" evidence="25">
    <location>
        <begin position="295"/>
        <end position="355"/>
    </location>
</feature>
<feature type="compositionally biased region" description="Low complexity" evidence="25">
    <location>
        <begin position="396"/>
        <end position="435"/>
    </location>
</feature>
<comment type="subcellular location">
    <subcellularLocation>
        <location evidence="1">Cell membrane</location>
        <location evidence="1">Sarcolemma</location>
    </subcellularLocation>
    <subcellularLocation>
        <location evidence="4">Cell membrane</location>
        <topology evidence="4">Single-pass type I membrane protein</topology>
    </subcellularLocation>
    <subcellularLocation>
        <location evidence="3">Cytoplasm</location>
        <location evidence="3">Cytoskeleton</location>
    </subcellularLocation>
    <subcellularLocation>
        <location evidence="5">Nucleus</location>
        <location evidence="5">Nucleoplasm</location>
    </subcellularLocation>
    <subcellularLocation>
        <location evidence="24">Postsynaptic cell membrane</location>
    </subcellularLocation>
    <subcellularLocation>
        <location evidence="2">Secreted</location>
        <location evidence="2">Extracellular space</location>
    </subcellularLocation>
</comment>
<evidence type="ECO:0000313" key="30">
    <source>
        <dbReference type="Proteomes" id="UP000801492"/>
    </source>
</evidence>
<dbReference type="PANTHER" id="PTHR21559">
    <property type="entry name" value="DYSTROGLYCAN-RELATED"/>
    <property type="match status" value="1"/>
</dbReference>
<dbReference type="Proteomes" id="UP000801492">
    <property type="component" value="Unassembled WGS sequence"/>
</dbReference>
<dbReference type="GO" id="GO:0042383">
    <property type="term" value="C:sarcolemma"/>
    <property type="evidence" value="ECO:0007669"/>
    <property type="project" value="UniProtKB-SubCell"/>
</dbReference>
<evidence type="ECO:0000256" key="6">
    <source>
        <dbReference type="ARBA" id="ARBA00022475"/>
    </source>
</evidence>
<evidence type="ECO:0000259" key="28">
    <source>
        <dbReference type="PROSITE" id="PS51699"/>
    </source>
</evidence>
<organism evidence="29 30">
    <name type="scientific">Ignelater luminosus</name>
    <name type="common">Cucubano</name>
    <name type="synonym">Pyrophorus luminosus</name>
    <dbReference type="NCBI Taxonomy" id="2038154"/>
    <lineage>
        <taxon>Eukaryota</taxon>
        <taxon>Metazoa</taxon>
        <taxon>Ecdysozoa</taxon>
        <taxon>Arthropoda</taxon>
        <taxon>Hexapoda</taxon>
        <taxon>Insecta</taxon>
        <taxon>Pterygota</taxon>
        <taxon>Neoptera</taxon>
        <taxon>Endopterygota</taxon>
        <taxon>Coleoptera</taxon>
        <taxon>Polyphaga</taxon>
        <taxon>Elateriformia</taxon>
        <taxon>Elateroidea</taxon>
        <taxon>Elateridae</taxon>
        <taxon>Agrypninae</taxon>
        <taxon>Pyrophorini</taxon>
        <taxon>Ignelater</taxon>
    </lineage>
</organism>
<gene>
    <name evidence="29" type="ORF">ILUMI_25404</name>
</gene>
<evidence type="ECO:0000256" key="8">
    <source>
        <dbReference type="ARBA" id="ARBA00022525"/>
    </source>
</evidence>
<dbReference type="PANTHER" id="PTHR21559:SF21">
    <property type="entry name" value="DYSTROGLYCAN 1"/>
    <property type="match status" value="1"/>
</dbReference>
<evidence type="ECO:0000256" key="5">
    <source>
        <dbReference type="ARBA" id="ARBA00004642"/>
    </source>
</evidence>
<keyword evidence="10 26" id="KW-0812">Transmembrane</keyword>
<dbReference type="PROSITE" id="PS51699">
    <property type="entry name" value="SEA_DG"/>
    <property type="match status" value="2"/>
</dbReference>
<keyword evidence="16" id="KW-0206">Cytoskeleton</keyword>
<sequence>MSSSSWMLSALLAALTVFGTLALDEDFAFDVSDDLEVEFPPDTPKKVWGMTDITTTVGRVFHLAIPKDSFGDSVKRYEAKADQNKPLPSWLLFDKTGGVFWGVPLEEDVGVLHISVRAVRQSNADVTDEFTLRIIEENNAPEGIDKCPSTEDSTILTLIIDKAVKAIKPKQRIIAINNIAKFLGISYNAFMLKPQLHPDDINDSSVVLAGPGNLKTRTSKSTSLIQVTVGCEGRLWLNTASMVHQLKQQARDGTISEVMRLPLIGWRIKTETRSLIREKRQDDSYVGSGDYEEYYEYDDYDDPDKDPDESVSSSPSTSTSTTAGTTITHHSNTHDQYPTTPLTSETHPHRHHHGELRPIEDVEPSIREPDLEKIHTEPTSTSEFEETEIYFSPEYTSPQTSSTPLQTPATTTSTTTTTTTTTTTSTTTTTAPSTPITEVSETKPEIVTPVSGLYKPSETLDTDDEYDEYDDGDDEESITEIPFTRNEVSMSENERDPVLPEIITDTETTPVEVITMKSKTDPVEFEFETVPTIKTTTEDIKTTSVATEETVPAVTTTEIPLPVSTVSTTSSTTEKITTLEESTTLKHTTVRHTSISSTTTQKATTAQVTESIEYEVKNFPPTIQIRFNRIAVTAGKHFSRIVPGEMFTDMEDGNNLKLEFLDKDENPVNKSSWCQFNPEKREIYGLPLEEDVSRWEFILKATDKEGASVSELVEIVVQQHKYWRVVNHEFSLYARVEKKQDFMYPVDWALHILRGVGAVLHTTNTSKITVRSVSYATDPIIFTWTNDSLATSYCPKSDIDLLFSMLTANDEGDPSIALNHNLAPELRAKKVTQHRMGVCEELEIPQPPAPPPPPTSSSNIPPVLPPSHLAPVLPPSNLAPILRNAVDHLKATVGELFLYRVPDDTFYDPEDVDPRNLKVHLYTADRQPIPADHWLQFDDKNKEFFGIPTLRDARRSEYQLVCEDTGGLTASDTLVVEILPAPKANYNVEFSMTVETEYNVFATSPIMKRKFVEKVLELFNDDNSDNIQLSTISKGSAVTKDTTIITWYNKSLARDECPWEEIKELESLLVNSDRIISNRVHKAMGEEFSVAAFRLQNLGVCKTIVPVTTRVQEAAPVPVEEGTAQESHDEYLITFIVPAVIISIMLLLAGIAACVLYRRRRSGKMNIEEDGRQSYGNKGIPVIFQEELDEKPEPGTKAPVILKDEKPPLAPPEYSKSGSLKLATDDSEPYQPPPPFTRTQDNGRQPRPKPTPTYRKPPPYVPP</sequence>
<dbReference type="GO" id="GO:0007411">
    <property type="term" value="P:axon guidance"/>
    <property type="evidence" value="ECO:0007669"/>
    <property type="project" value="TreeGrafter"/>
</dbReference>
<feature type="domain" description="Peptidase S72" evidence="28">
    <location>
        <begin position="725"/>
        <end position="838"/>
    </location>
</feature>
<keyword evidence="14" id="KW-1015">Disulfide bond</keyword>
<keyword evidence="30" id="KW-1185">Reference proteome</keyword>
<reference evidence="29" key="1">
    <citation type="submission" date="2019-08" db="EMBL/GenBank/DDBJ databases">
        <title>The genome of the North American firefly Photinus pyralis.</title>
        <authorList>
            <consortium name="Photinus pyralis genome working group"/>
            <person name="Fallon T.R."/>
            <person name="Sander Lower S.E."/>
            <person name="Weng J.-K."/>
        </authorList>
    </citation>
    <scope>NUCLEOTIDE SEQUENCE</scope>
    <source>
        <strain evidence="29">TRF0915ILg1</strain>
        <tissue evidence="29">Whole body</tissue>
    </source>
</reference>
<dbReference type="GO" id="GO:0016011">
    <property type="term" value="C:dystroglycan complex"/>
    <property type="evidence" value="ECO:0007669"/>
    <property type="project" value="TreeGrafter"/>
</dbReference>
<dbReference type="Pfam" id="PF05454">
    <property type="entry name" value="DAG1"/>
    <property type="match status" value="2"/>
</dbReference>
<feature type="compositionally biased region" description="Acidic residues" evidence="25">
    <location>
        <begin position="295"/>
        <end position="309"/>
    </location>
</feature>
<evidence type="ECO:0000256" key="9">
    <source>
        <dbReference type="ARBA" id="ARBA00022553"/>
    </source>
</evidence>
<dbReference type="Gene3D" id="2.60.40.10">
    <property type="entry name" value="Immunoglobulins"/>
    <property type="match status" value="3"/>
</dbReference>
<keyword evidence="26" id="KW-0472">Membrane</keyword>
<evidence type="ECO:0000256" key="23">
    <source>
        <dbReference type="ARBA" id="ARBA00031034"/>
    </source>
</evidence>
<dbReference type="GO" id="GO:0005576">
    <property type="term" value="C:extracellular region"/>
    <property type="evidence" value="ECO:0007669"/>
    <property type="project" value="UniProtKB-SubCell"/>
</dbReference>
<dbReference type="Pfam" id="PF18424">
    <property type="entry name" value="a_DG1_N2"/>
    <property type="match status" value="1"/>
</dbReference>
<feature type="transmembrane region" description="Helical" evidence="26">
    <location>
        <begin position="1131"/>
        <end position="1157"/>
    </location>
</feature>
<dbReference type="SUPFAM" id="SSF111006">
    <property type="entry name" value="Dystroglycan, domain 2"/>
    <property type="match status" value="1"/>
</dbReference>
<dbReference type="InterPro" id="IPR008465">
    <property type="entry name" value="DAG1_C"/>
</dbReference>
<dbReference type="InterPro" id="IPR015919">
    <property type="entry name" value="Cadherin-like_sf"/>
</dbReference>
<dbReference type="GO" id="GO:0005509">
    <property type="term" value="F:calcium ion binding"/>
    <property type="evidence" value="ECO:0007669"/>
    <property type="project" value="InterPro"/>
</dbReference>
<dbReference type="CDD" id="cd11303">
    <property type="entry name" value="Dystroglycan_repeat"/>
    <property type="match status" value="1"/>
</dbReference>
<feature type="signal peptide" evidence="27">
    <location>
        <begin position="1"/>
        <end position="22"/>
    </location>
</feature>
<evidence type="ECO:0000256" key="20">
    <source>
        <dbReference type="ARBA" id="ARBA00024991"/>
    </source>
</evidence>
<dbReference type="CDD" id="cd11305">
    <property type="entry name" value="alpha_DG_C"/>
    <property type="match status" value="1"/>
</dbReference>
<evidence type="ECO:0000256" key="21">
    <source>
        <dbReference type="ARBA" id="ARBA00026224"/>
    </source>
</evidence>
<dbReference type="EMBL" id="VTPC01090912">
    <property type="protein sequence ID" value="KAF2880776.1"/>
    <property type="molecule type" value="Genomic_DNA"/>
</dbReference>
<feature type="compositionally biased region" description="Pro residues" evidence="25">
    <location>
        <begin position="845"/>
        <end position="855"/>
    </location>
</feature>
<dbReference type="InterPro" id="IPR027468">
    <property type="entry name" value="Alpha-dystroglycan_domain_2"/>
</dbReference>
<feature type="compositionally biased region" description="Acidic residues" evidence="25">
    <location>
        <begin position="460"/>
        <end position="476"/>
    </location>
</feature>
<feature type="domain" description="Peptidase S72" evidence="28">
    <location>
        <begin position="985"/>
        <end position="1100"/>
    </location>
</feature>
<dbReference type="InterPro" id="IPR041631">
    <property type="entry name" value="Alpha_DG1_N2"/>
</dbReference>
<dbReference type="AlphaFoldDB" id="A0A8K0C8I1"/>
<dbReference type="Gene3D" id="3.30.70.1040">
    <property type="entry name" value="Dystroglycan, domain 2"/>
    <property type="match status" value="1"/>
</dbReference>
<evidence type="ECO:0000256" key="14">
    <source>
        <dbReference type="ARBA" id="ARBA00023157"/>
    </source>
</evidence>
<evidence type="ECO:0000256" key="19">
    <source>
        <dbReference type="ARBA" id="ARBA00023567"/>
    </source>
</evidence>
<dbReference type="GO" id="GO:0045211">
    <property type="term" value="C:postsynaptic membrane"/>
    <property type="evidence" value="ECO:0007669"/>
    <property type="project" value="UniProtKB-SubCell"/>
</dbReference>